<organism evidence="2 3">
    <name type="scientific">Eumeta variegata</name>
    <name type="common">Bagworm moth</name>
    <name type="synonym">Eumeta japonica</name>
    <dbReference type="NCBI Taxonomy" id="151549"/>
    <lineage>
        <taxon>Eukaryota</taxon>
        <taxon>Metazoa</taxon>
        <taxon>Ecdysozoa</taxon>
        <taxon>Arthropoda</taxon>
        <taxon>Hexapoda</taxon>
        <taxon>Insecta</taxon>
        <taxon>Pterygota</taxon>
        <taxon>Neoptera</taxon>
        <taxon>Endopterygota</taxon>
        <taxon>Lepidoptera</taxon>
        <taxon>Glossata</taxon>
        <taxon>Ditrysia</taxon>
        <taxon>Tineoidea</taxon>
        <taxon>Psychidae</taxon>
        <taxon>Oiketicinae</taxon>
        <taxon>Eumeta</taxon>
    </lineage>
</organism>
<dbReference type="PANTHER" id="PTHR46599">
    <property type="entry name" value="PIGGYBAC TRANSPOSABLE ELEMENT-DERIVED PROTEIN 4"/>
    <property type="match status" value="1"/>
</dbReference>
<dbReference type="Pfam" id="PF13843">
    <property type="entry name" value="DDE_Tnp_1_7"/>
    <property type="match status" value="1"/>
</dbReference>
<gene>
    <name evidence="2" type="primary">PGBD4</name>
    <name evidence="2" type="ORF">EVAR_10347_1</name>
</gene>
<dbReference type="STRING" id="151549.A0A4C1TGZ6"/>
<proteinExistence type="predicted"/>
<dbReference type="EMBL" id="BGZK01000052">
    <property type="protein sequence ID" value="GBP12708.1"/>
    <property type="molecule type" value="Genomic_DNA"/>
</dbReference>
<feature type="domain" description="PiggyBac transposable element-derived protein" evidence="1">
    <location>
        <begin position="1"/>
        <end position="276"/>
    </location>
</feature>
<evidence type="ECO:0000259" key="1">
    <source>
        <dbReference type="Pfam" id="PF13843"/>
    </source>
</evidence>
<evidence type="ECO:0000313" key="2">
    <source>
        <dbReference type="EMBL" id="GBP12708.1"/>
    </source>
</evidence>
<sequence>MSKNRFEVLLKTLRFDDSASRPVRRESDASAPITELFNSFIDQCQAVLAIGSCACIDEMLLAFRGRCRLKMFMPKKPTKYGIKIQCLTNARSGYLLNAYIYQGKDSDGLHLLREYQTLKKPTQAVMRLIPPIERSNRNITFDNWYTSIELIDSLKKKQLTGVGTLRKNQKEIPPEFLATRHRNVDSTVFGFTKDITMSSYVLIKNKAVITVSSIHHMPVVDETTKKPEIILFYNQTKIGVDLLDQRCSNYSTGRRTRRWPLAVFYRMLDISASNCYVVRLSTQPHGQKTETRFSFMKNLAKELTRPHMERRANNLKLQLIFEWLFDTSSTVTRKPLHQQFQVAVALKKG</sequence>
<dbReference type="OrthoDB" id="8191541at2759"/>
<keyword evidence="3" id="KW-1185">Reference proteome</keyword>
<accession>A0A4C1TGZ6</accession>
<dbReference type="Proteomes" id="UP000299102">
    <property type="component" value="Unassembled WGS sequence"/>
</dbReference>
<dbReference type="PANTHER" id="PTHR46599:SF6">
    <property type="entry name" value="DUAL SPECIFICITY PHOSPHATASE 26"/>
    <property type="match status" value="1"/>
</dbReference>
<protein>
    <submittedName>
        <fullName evidence="2">PiggyBac transposable element-derived protein 4</fullName>
    </submittedName>
</protein>
<reference evidence="2 3" key="1">
    <citation type="journal article" date="2019" name="Commun. Biol.">
        <title>The bagworm genome reveals a unique fibroin gene that provides high tensile strength.</title>
        <authorList>
            <person name="Kono N."/>
            <person name="Nakamura H."/>
            <person name="Ohtoshi R."/>
            <person name="Tomita M."/>
            <person name="Numata K."/>
            <person name="Arakawa K."/>
        </authorList>
    </citation>
    <scope>NUCLEOTIDE SEQUENCE [LARGE SCALE GENOMIC DNA]</scope>
</reference>
<name>A0A4C1TGZ6_EUMVA</name>
<dbReference type="AlphaFoldDB" id="A0A4C1TGZ6"/>
<dbReference type="InterPro" id="IPR029526">
    <property type="entry name" value="PGBD"/>
</dbReference>
<evidence type="ECO:0000313" key="3">
    <source>
        <dbReference type="Proteomes" id="UP000299102"/>
    </source>
</evidence>
<comment type="caution">
    <text evidence="2">The sequence shown here is derived from an EMBL/GenBank/DDBJ whole genome shotgun (WGS) entry which is preliminary data.</text>
</comment>